<reference evidence="1 2" key="1">
    <citation type="journal article" date="2021" name="Plant Biotechnol. J.">
        <title>Multi-omics assisted identification of the key and species-specific regulatory components of drought-tolerant mechanisms in Gossypium stocksii.</title>
        <authorList>
            <person name="Yu D."/>
            <person name="Ke L."/>
            <person name="Zhang D."/>
            <person name="Wu Y."/>
            <person name="Sun Y."/>
            <person name="Mei J."/>
            <person name="Sun J."/>
            <person name="Sun Y."/>
        </authorList>
    </citation>
    <scope>NUCLEOTIDE SEQUENCE [LARGE SCALE GENOMIC DNA]</scope>
    <source>
        <strain evidence="2">cv. E1</strain>
        <tissue evidence="1">Leaf</tissue>
    </source>
</reference>
<dbReference type="EMBL" id="JAIQCV010000002">
    <property type="protein sequence ID" value="KAH1122279.1"/>
    <property type="molecule type" value="Genomic_DNA"/>
</dbReference>
<dbReference type="Proteomes" id="UP000828251">
    <property type="component" value="Unassembled WGS sequence"/>
</dbReference>
<dbReference type="AlphaFoldDB" id="A0A9D3WCW9"/>
<gene>
    <name evidence="1" type="ORF">J1N35_005439</name>
</gene>
<protein>
    <submittedName>
        <fullName evidence="1">Uncharacterized protein</fullName>
    </submittedName>
</protein>
<evidence type="ECO:0000313" key="1">
    <source>
        <dbReference type="EMBL" id="KAH1122279.1"/>
    </source>
</evidence>
<organism evidence="1 2">
    <name type="scientific">Gossypium stocksii</name>
    <dbReference type="NCBI Taxonomy" id="47602"/>
    <lineage>
        <taxon>Eukaryota</taxon>
        <taxon>Viridiplantae</taxon>
        <taxon>Streptophyta</taxon>
        <taxon>Embryophyta</taxon>
        <taxon>Tracheophyta</taxon>
        <taxon>Spermatophyta</taxon>
        <taxon>Magnoliopsida</taxon>
        <taxon>eudicotyledons</taxon>
        <taxon>Gunneridae</taxon>
        <taxon>Pentapetalae</taxon>
        <taxon>rosids</taxon>
        <taxon>malvids</taxon>
        <taxon>Malvales</taxon>
        <taxon>Malvaceae</taxon>
        <taxon>Malvoideae</taxon>
        <taxon>Gossypium</taxon>
    </lineage>
</organism>
<sequence length="53" mass="6195">MLRSLPKLWEAKVIKKKVGVALKSTTNEDSESSEEVDKGKEMKMFARRFMKFM</sequence>
<accession>A0A9D3WCW9</accession>
<evidence type="ECO:0000313" key="2">
    <source>
        <dbReference type="Proteomes" id="UP000828251"/>
    </source>
</evidence>
<proteinExistence type="predicted"/>
<keyword evidence="2" id="KW-1185">Reference proteome</keyword>
<comment type="caution">
    <text evidence="1">The sequence shown here is derived from an EMBL/GenBank/DDBJ whole genome shotgun (WGS) entry which is preliminary data.</text>
</comment>
<feature type="non-terminal residue" evidence="1">
    <location>
        <position position="53"/>
    </location>
</feature>
<name>A0A9D3WCW9_9ROSI</name>